<reference evidence="2" key="2">
    <citation type="journal article" date="2015" name="Microbiology">
        <title>Molecular characterization of the genes involved in the secretion and immunity of lactococcin Q, a two-peptide bacteriocin produced by Lactococcus lactis QU 4.</title>
        <authorList>
            <person name="Ishibashi N."/>
            <person name="Zendo T."/>
            <person name="Koga S."/>
            <person name="Shigeri Y."/>
            <person name="Sonomoto K."/>
        </authorList>
    </citation>
    <scope>NUCLEOTIDE SEQUENCE</scope>
    <source>
        <strain evidence="2">QU 4</strain>
    </source>
</reference>
<dbReference type="EMBL" id="LC028424">
    <property type="protein sequence ID" value="BAS54009.1"/>
    <property type="molecule type" value="Genomic_DNA"/>
</dbReference>
<dbReference type="AlphaFoldDB" id="Q1JV78"/>
<reference evidence="1" key="1">
    <citation type="journal article" date="2006" name="Appl. Environ. Microbiol.">
        <title>Lactococcin Q, a novel two-peptide bacteriocin produced by Lactococcus lactis QU 4.</title>
        <authorList>
            <person name="Zendo T."/>
            <person name="Koga S."/>
            <person name="Shigeri Y."/>
            <person name="Nakayama J."/>
            <person name="Sonomoto K."/>
        </authorList>
    </citation>
    <scope>NUCLEOTIDE SEQUENCE</scope>
    <source>
        <strain evidence="1">QU 4</strain>
    </source>
</reference>
<evidence type="ECO:0000313" key="1">
    <source>
        <dbReference type="EMBL" id="BAE94425.1"/>
    </source>
</evidence>
<dbReference type="Pfam" id="PF11632">
    <property type="entry name" value="LcnG-beta"/>
    <property type="match status" value="1"/>
</dbReference>
<dbReference type="EMBL" id="AB182406">
    <property type="protein sequence ID" value="BAE94425.1"/>
    <property type="molecule type" value="Genomic_DNA"/>
</dbReference>
<protein>
    <submittedName>
        <fullName evidence="1">Lactococcin Q beta</fullName>
    </submittedName>
</protein>
<dbReference type="NCBIfam" id="NF038034">
    <property type="entry name" value="lactGbeta_entB"/>
    <property type="match status" value="1"/>
</dbReference>
<evidence type="ECO:0000313" key="2">
    <source>
        <dbReference type="EMBL" id="BAS54009.1"/>
    </source>
</evidence>
<accession>Q1JV78</accession>
<organism evidence="1">
    <name type="scientific">Lactococcus lactis</name>
    <dbReference type="NCBI Taxonomy" id="1358"/>
    <lineage>
        <taxon>Bacteria</taxon>
        <taxon>Bacillati</taxon>
        <taxon>Bacillota</taxon>
        <taxon>Bacilli</taxon>
        <taxon>Lactobacillales</taxon>
        <taxon>Streptococcaceae</taxon>
        <taxon>Lactococcus</taxon>
    </lineage>
</organism>
<name>Q1JV78_9LACT</name>
<sequence length="61" mass="7001">MKNNNNNFFKDMEIIEDQELVSITGGKKWGWLAWVEPAGEFLKGFGKGAIKEGNKDKWKNI</sequence>
<dbReference type="InterPro" id="IPR021089">
    <property type="entry name" value="Bacteriocin_lactococcin-G"/>
</dbReference>
<dbReference type="RefSeq" id="WP_146978300.1">
    <property type="nucleotide sequence ID" value="NZ_CP042408.1"/>
</dbReference>
<proteinExistence type="predicted"/>
<gene>
    <name evidence="1" type="primary">laqB</name>
</gene>